<organism evidence="2 3">
    <name type="scientific">Burkholderia savannae</name>
    <dbReference type="NCBI Taxonomy" id="1637837"/>
    <lineage>
        <taxon>Bacteria</taxon>
        <taxon>Pseudomonadati</taxon>
        <taxon>Pseudomonadota</taxon>
        <taxon>Betaproteobacteria</taxon>
        <taxon>Burkholderiales</taxon>
        <taxon>Burkholderiaceae</taxon>
        <taxon>Burkholderia</taxon>
        <taxon>pseudomallei group</taxon>
    </lineage>
</organism>
<evidence type="ECO:0000256" key="1">
    <source>
        <dbReference type="SAM" id="MobiDB-lite"/>
    </source>
</evidence>
<dbReference type="Proteomes" id="UP000070255">
    <property type="component" value="Unassembled WGS sequence"/>
</dbReference>
<evidence type="ECO:0000313" key="3">
    <source>
        <dbReference type="Proteomes" id="UP000070255"/>
    </source>
</evidence>
<feature type="compositionally biased region" description="Low complexity" evidence="1">
    <location>
        <begin position="198"/>
        <end position="207"/>
    </location>
</feature>
<accession>A0ABR5TIK3</accession>
<dbReference type="RefSeq" id="WP_060821913.1">
    <property type="nucleotide sequence ID" value="NZ_LNJQ01000001.1"/>
</dbReference>
<keyword evidence="3" id="KW-1185">Reference proteome</keyword>
<name>A0ABR5TIK3_9BURK</name>
<evidence type="ECO:0000313" key="2">
    <source>
        <dbReference type="EMBL" id="KWZ43362.1"/>
    </source>
</evidence>
<dbReference type="InterPro" id="IPR047914">
    <property type="entry name" value="TagK-like_C"/>
</dbReference>
<protein>
    <submittedName>
        <fullName evidence="2">Type VI secretion protein</fullName>
    </submittedName>
</protein>
<feature type="region of interest" description="Disordered" evidence="1">
    <location>
        <begin position="198"/>
        <end position="233"/>
    </location>
</feature>
<gene>
    <name evidence="2" type="ORF">WS72_11155</name>
</gene>
<proteinExistence type="predicted"/>
<dbReference type="NCBIfam" id="NF033419">
    <property type="entry name" value="T6SS_TagK_dom"/>
    <property type="match status" value="1"/>
</dbReference>
<comment type="caution">
    <text evidence="2">The sequence shown here is derived from an EMBL/GenBank/DDBJ whole genome shotgun (WGS) entry which is preliminary data.</text>
</comment>
<reference evidence="2 3" key="1">
    <citation type="submission" date="2015-11" db="EMBL/GenBank/DDBJ databases">
        <authorList>
            <person name="Sahl J."/>
            <person name="Wagner D."/>
            <person name="Keim P."/>
        </authorList>
    </citation>
    <scope>NUCLEOTIDE SEQUENCE [LARGE SCALE GENOMIC DNA]</scope>
    <source>
        <strain evidence="2 3">BDU18</strain>
    </source>
</reference>
<sequence length="233" mass="23905">MRTFKLFRRNGQGAQYAESASRDAGAASRAAGRRSESIVETLLIGPSDTGQDDSTHDGGAVFGLIGTTIAAEAFASRPERAATDVATAAGAPAPAGDLVHLLYEQYCRALEDPQAPLTSDWAARLAVVHAPPPEPAVARIEEADGTGAIDALLSGARVLDDAFGSLGSDGAPDPADADSTPEVLRLFAPAEYRAAAARRPGGLPPALARREHHALAIDSPLPAPGAASNQDAR</sequence>
<dbReference type="EMBL" id="LNJQ01000001">
    <property type="protein sequence ID" value="KWZ43362.1"/>
    <property type="molecule type" value="Genomic_DNA"/>
</dbReference>